<dbReference type="Proteomes" id="UP001174677">
    <property type="component" value="Chromosome 16"/>
</dbReference>
<dbReference type="PANTHER" id="PTHR10015">
    <property type="entry name" value="HEAT SHOCK TRANSCRIPTION FACTOR"/>
    <property type="match status" value="1"/>
</dbReference>
<dbReference type="EMBL" id="JARPOI010000016">
    <property type="protein sequence ID" value="KAJ9147154.1"/>
    <property type="molecule type" value="Genomic_DNA"/>
</dbReference>
<keyword evidence="4" id="KW-0539">Nucleus</keyword>
<protein>
    <recommendedName>
        <fullName evidence="7">HSF-type DNA-binding domain-containing protein</fullName>
    </recommendedName>
</protein>
<sequence>MDSSHGSSSNAPAPFLIKTYEMVDDTLTNSVVSWSASGCSFVVWNPPEFAQDLLPNYFKHNNFSSFVRQLNTYGFRKIDPDQWEFANEEFIRGQRHLLSNIRRRKPIHSHSMQNQVNYSPLTKTEKSEYEEKIKRLKHENTFLQLELQRHETEKQALECQIMPLGERLRGMEHRQIQLVSFLAQLVKKPGSASILMQQSEYHNKRRRLLELDHLIGDYNMKEKHSLRSEDSTMKFELVEKLDSSIKCIEDFFYGAAEAFTQDMQDFALASQPSPIHVREPSTSSIDGETCSPISHQSSLHSMDIPSSPELPACINHVNSPKFSPESPQFDANFKPATSTSAPVVEAVKESELETTDSSTPTGANDHFWEYFLTEAPGSSSTQELEPGFERRTSDERLWWSANAINDLTKHMWHLAPAERT</sequence>
<proteinExistence type="inferred from homology"/>
<evidence type="ECO:0000256" key="5">
    <source>
        <dbReference type="RuleBase" id="RU004020"/>
    </source>
</evidence>
<dbReference type="Gene3D" id="1.10.10.10">
    <property type="entry name" value="Winged helix-like DNA-binding domain superfamily/Winged helix DNA-binding domain"/>
    <property type="match status" value="1"/>
</dbReference>
<evidence type="ECO:0000313" key="8">
    <source>
        <dbReference type="EMBL" id="KAJ9147154.1"/>
    </source>
</evidence>
<keyword evidence="2" id="KW-0346">Stress response</keyword>
<dbReference type="SUPFAM" id="SSF46785">
    <property type="entry name" value="Winged helix' DNA-binding domain"/>
    <property type="match status" value="1"/>
</dbReference>
<dbReference type="PRINTS" id="PR00056">
    <property type="entry name" value="HSFDOMAIN"/>
</dbReference>
<accession>A0ABQ9KTY7</accession>
<evidence type="ECO:0000259" key="7">
    <source>
        <dbReference type="PROSITE" id="PS00434"/>
    </source>
</evidence>
<evidence type="ECO:0000256" key="3">
    <source>
        <dbReference type="ARBA" id="ARBA00023125"/>
    </source>
</evidence>
<comment type="similarity">
    <text evidence="5">Belongs to the HSF family.</text>
</comment>
<dbReference type="InterPro" id="IPR036390">
    <property type="entry name" value="WH_DNA-bd_sf"/>
</dbReference>
<evidence type="ECO:0000256" key="1">
    <source>
        <dbReference type="ARBA" id="ARBA00004123"/>
    </source>
</evidence>
<evidence type="ECO:0000256" key="4">
    <source>
        <dbReference type="ARBA" id="ARBA00023242"/>
    </source>
</evidence>
<feature type="coiled-coil region" evidence="6">
    <location>
        <begin position="126"/>
        <end position="160"/>
    </location>
</feature>
<name>A0ABQ9KTY7_HEVBR</name>
<organism evidence="8 9">
    <name type="scientific">Hevea brasiliensis</name>
    <name type="common">Para rubber tree</name>
    <name type="synonym">Siphonia brasiliensis</name>
    <dbReference type="NCBI Taxonomy" id="3981"/>
    <lineage>
        <taxon>Eukaryota</taxon>
        <taxon>Viridiplantae</taxon>
        <taxon>Streptophyta</taxon>
        <taxon>Embryophyta</taxon>
        <taxon>Tracheophyta</taxon>
        <taxon>Spermatophyta</taxon>
        <taxon>Magnoliopsida</taxon>
        <taxon>eudicotyledons</taxon>
        <taxon>Gunneridae</taxon>
        <taxon>Pentapetalae</taxon>
        <taxon>rosids</taxon>
        <taxon>fabids</taxon>
        <taxon>Malpighiales</taxon>
        <taxon>Euphorbiaceae</taxon>
        <taxon>Crotonoideae</taxon>
        <taxon>Micrandreae</taxon>
        <taxon>Hevea</taxon>
    </lineage>
</organism>
<keyword evidence="3" id="KW-0238">DNA-binding</keyword>
<dbReference type="PROSITE" id="PS00434">
    <property type="entry name" value="HSF_DOMAIN"/>
    <property type="match status" value="1"/>
</dbReference>
<keyword evidence="6" id="KW-0175">Coiled coil</keyword>
<dbReference type="Pfam" id="PF00447">
    <property type="entry name" value="HSF_DNA-bind"/>
    <property type="match status" value="1"/>
</dbReference>
<keyword evidence="9" id="KW-1185">Reference proteome</keyword>
<comment type="caution">
    <text evidence="8">The sequence shown here is derived from an EMBL/GenBank/DDBJ whole genome shotgun (WGS) entry which is preliminary data.</text>
</comment>
<dbReference type="InterPro" id="IPR036388">
    <property type="entry name" value="WH-like_DNA-bd_sf"/>
</dbReference>
<dbReference type="PANTHER" id="PTHR10015:SF445">
    <property type="entry name" value="HEAT STRESS TRANSCRIPTION FACTOR A-4B-LIKE"/>
    <property type="match status" value="1"/>
</dbReference>
<comment type="subcellular location">
    <subcellularLocation>
        <location evidence="1">Nucleus</location>
    </subcellularLocation>
</comment>
<reference evidence="8" key="1">
    <citation type="journal article" date="2023" name="Plant Biotechnol. J.">
        <title>Chromosome-level wild Hevea brasiliensis genome provides new tools for genomic-assisted breeding and valuable loci to elevate rubber yield.</title>
        <authorList>
            <person name="Cheng H."/>
            <person name="Song X."/>
            <person name="Hu Y."/>
            <person name="Wu T."/>
            <person name="Yang Q."/>
            <person name="An Z."/>
            <person name="Feng S."/>
            <person name="Deng Z."/>
            <person name="Wu W."/>
            <person name="Zeng X."/>
            <person name="Tu M."/>
            <person name="Wang X."/>
            <person name="Huang H."/>
        </authorList>
    </citation>
    <scope>NUCLEOTIDE SEQUENCE</scope>
    <source>
        <strain evidence="8">MT/VB/25A 57/8</strain>
    </source>
</reference>
<evidence type="ECO:0000256" key="2">
    <source>
        <dbReference type="ARBA" id="ARBA00023016"/>
    </source>
</evidence>
<feature type="domain" description="HSF-type DNA-binding" evidence="7">
    <location>
        <begin position="54"/>
        <end position="78"/>
    </location>
</feature>
<dbReference type="SMART" id="SM00415">
    <property type="entry name" value="HSF"/>
    <property type="match status" value="1"/>
</dbReference>
<evidence type="ECO:0000313" key="9">
    <source>
        <dbReference type="Proteomes" id="UP001174677"/>
    </source>
</evidence>
<dbReference type="InterPro" id="IPR000232">
    <property type="entry name" value="HSF_DNA-bd"/>
</dbReference>
<evidence type="ECO:0000256" key="6">
    <source>
        <dbReference type="SAM" id="Coils"/>
    </source>
</evidence>
<gene>
    <name evidence="8" type="ORF">P3X46_029346</name>
</gene>